<evidence type="ECO:0000313" key="2">
    <source>
        <dbReference type="EMBL" id="CAG5080034.1"/>
    </source>
</evidence>
<evidence type="ECO:0000313" key="3">
    <source>
        <dbReference type="Proteomes" id="UP001158576"/>
    </source>
</evidence>
<proteinExistence type="predicted"/>
<evidence type="ECO:0000256" key="1">
    <source>
        <dbReference type="SAM" id="Phobius"/>
    </source>
</evidence>
<dbReference type="EMBL" id="OU015568">
    <property type="protein sequence ID" value="CAG5080034.1"/>
    <property type="molecule type" value="Genomic_DNA"/>
</dbReference>
<reference evidence="2 3" key="1">
    <citation type="submission" date="2021-04" db="EMBL/GenBank/DDBJ databases">
        <authorList>
            <person name="Bliznina A."/>
        </authorList>
    </citation>
    <scope>NUCLEOTIDE SEQUENCE [LARGE SCALE GENOMIC DNA]</scope>
</reference>
<accession>A0ABN7RKL4</accession>
<name>A0ABN7RKL4_OIKDI</name>
<sequence>MVQNTAQSGQTIIVAGNPQPVPPPPVFSADAAQRQFQTFAMAEIFLMLMNIAFSALCVALLNSSIDYCKNYPYY</sequence>
<keyword evidence="3" id="KW-1185">Reference proteome</keyword>
<dbReference type="Proteomes" id="UP001158576">
    <property type="component" value="Chromosome PAR"/>
</dbReference>
<gene>
    <name evidence="2" type="ORF">OKIOD_LOCUS1009</name>
</gene>
<feature type="transmembrane region" description="Helical" evidence="1">
    <location>
        <begin position="44"/>
        <end position="65"/>
    </location>
</feature>
<keyword evidence="1" id="KW-1133">Transmembrane helix</keyword>
<keyword evidence="1" id="KW-0472">Membrane</keyword>
<keyword evidence="1" id="KW-0812">Transmembrane</keyword>
<organism evidence="2 3">
    <name type="scientific">Oikopleura dioica</name>
    <name type="common">Tunicate</name>
    <dbReference type="NCBI Taxonomy" id="34765"/>
    <lineage>
        <taxon>Eukaryota</taxon>
        <taxon>Metazoa</taxon>
        <taxon>Chordata</taxon>
        <taxon>Tunicata</taxon>
        <taxon>Appendicularia</taxon>
        <taxon>Copelata</taxon>
        <taxon>Oikopleuridae</taxon>
        <taxon>Oikopleura</taxon>
    </lineage>
</organism>
<protein>
    <submittedName>
        <fullName evidence="2">Oidioi.mRNA.OKI2018_I69.PAR.g9451.t1.cds</fullName>
    </submittedName>
</protein>